<evidence type="ECO:0000313" key="8">
    <source>
        <dbReference type="Proteomes" id="UP000584867"/>
    </source>
</evidence>
<evidence type="ECO:0000259" key="6">
    <source>
        <dbReference type="Pfam" id="PF14509"/>
    </source>
</evidence>
<feature type="domain" description="Glycosyl-hydrolase 97 catalytic" evidence="4">
    <location>
        <begin position="316"/>
        <end position="467"/>
    </location>
</feature>
<sequence length="666" mass="74308">MKICSSLLVASVAFVLPTHSYSQTSPVTLSSPDQQLVMHFKTSPEKNSTNGSGKLVYSLEFHGKPVLADSALALELGDEPALGSNVRITGADPAKGVDDYTLQNQKTSKVHDAYNSLTLHVAEEGARHRTMDIEAHAYNGGIAFRYVLPEQGSDKEFHLKQEDTEFKLTTDATDWLLALPNYRSSYESEYVKLVTSALSNQGGVSSNFLIGLPLLMHEPGTAWLALMEADIEGNSSMYVTNPSGNWAGHWFVSKLAPRADQPEYAVVGTLPHHSAWRVLLVADDPGRLVESTIQYDLNPASRVQDTSWIKGGKASWNWWVNDVDQNNKPSFTTENMKHYVDFAAQSGFPYMMLDAGWSGRDLSHLNGKVDVPELVRYAATKNVKVWIWCYSEAVKNQMKEAFPVFEKWGVAGIKIDFINRDDQEGVQFYYDTAREAAEHHLMVDFHGTRTPWGLERTYPNVMSYEGVLGLENNKMGRRDSPVDRSVFPFTRLLAGPMDYTPGGFNNATEDGFLPQDTSPMVMGTRAQQLALYVIFQTPIQMVSDSPQMYAGQPAFQFIKDVPVSWDSTHVLNGTPGEFVTIARQHGDEWYLGSMTNWTSRTLQVPLSFLPEGEYTAELYEDCADANTNPKHVVIRKQTVRRGQTLTLKLAEGGGCAIRFLPLRKSR</sequence>
<gene>
    <name evidence="7" type="ORF">HDF15_004200</name>
</gene>
<dbReference type="EMBL" id="JACHIO010000020">
    <property type="protein sequence ID" value="MBB5065830.1"/>
    <property type="molecule type" value="Genomic_DNA"/>
</dbReference>
<dbReference type="Gene3D" id="2.60.40.1180">
    <property type="entry name" value="Golgi alpha-mannosidase II"/>
    <property type="match status" value="1"/>
</dbReference>
<dbReference type="Gene3D" id="3.20.20.70">
    <property type="entry name" value="Aldolase class I"/>
    <property type="match status" value="1"/>
</dbReference>
<dbReference type="Gene3D" id="2.70.98.10">
    <property type="match status" value="1"/>
</dbReference>
<dbReference type="GO" id="GO:0030246">
    <property type="term" value="F:carbohydrate binding"/>
    <property type="evidence" value="ECO:0007669"/>
    <property type="project" value="InterPro"/>
</dbReference>
<dbReference type="RefSeq" id="WP_184258859.1">
    <property type="nucleotide sequence ID" value="NZ_JACHIO010000020.1"/>
</dbReference>
<dbReference type="GO" id="GO:0004558">
    <property type="term" value="F:alpha-1,4-glucosidase activity"/>
    <property type="evidence" value="ECO:0007669"/>
    <property type="project" value="UniProtKB-EC"/>
</dbReference>
<dbReference type="SUPFAM" id="SSF51445">
    <property type="entry name" value="(Trans)glycosidases"/>
    <property type="match status" value="1"/>
</dbReference>
<accession>A0A7W7ZTK0</accession>
<evidence type="ECO:0000259" key="4">
    <source>
        <dbReference type="Pfam" id="PF10566"/>
    </source>
</evidence>
<feature type="domain" description="Glycosyl-hydrolase 97 C-terminal oligomerisation" evidence="6">
    <location>
        <begin position="564"/>
        <end position="659"/>
    </location>
</feature>
<dbReference type="Pfam" id="PF14508">
    <property type="entry name" value="GH97_N"/>
    <property type="match status" value="1"/>
</dbReference>
<keyword evidence="3" id="KW-0732">Signal</keyword>
<protein>
    <submittedName>
        <fullName evidence="7">Alpha-glucosidase</fullName>
        <ecNumber evidence="7">3.2.1.20</ecNumber>
    </submittedName>
</protein>
<reference evidence="7 8" key="1">
    <citation type="submission" date="2020-08" db="EMBL/GenBank/DDBJ databases">
        <title>Genomic Encyclopedia of Type Strains, Phase IV (KMG-V): Genome sequencing to study the core and pangenomes of soil and plant-associated prokaryotes.</title>
        <authorList>
            <person name="Whitman W."/>
        </authorList>
    </citation>
    <scope>NUCLEOTIDE SEQUENCE [LARGE SCALE GENOMIC DNA]</scope>
    <source>
        <strain evidence="7 8">X5P3</strain>
    </source>
</reference>
<keyword evidence="2 7" id="KW-0326">Glycosidase</keyword>
<feature type="signal peptide" evidence="3">
    <location>
        <begin position="1"/>
        <end position="20"/>
    </location>
</feature>
<name>A0A7W7ZTK0_9BACT</name>
<organism evidence="7 8">
    <name type="scientific">Granulicella mallensis</name>
    <dbReference type="NCBI Taxonomy" id="940614"/>
    <lineage>
        <taxon>Bacteria</taxon>
        <taxon>Pseudomonadati</taxon>
        <taxon>Acidobacteriota</taxon>
        <taxon>Terriglobia</taxon>
        <taxon>Terriglobales</taxon>
        <taxon>Acidobacteriaceae</taxon>
        <taxon>Granulicella</taxon>
    </lineage>
</organism>
<dbReference type="PANTHER" id="PTHR35803:SF2">
    <property type="entry name" value="RETAINING ALPHA-GALACTOSIDASE"/>
    <property type="match status" value="1"/>
</dbReference>
<dbReference type="Proteomes" id="UP000584867">
    <property type="component" value="Unassembled WGS sequence"/>
</dbReference>
<dbReference type="EC" id="3.2.1.20" evidence="7"/>
<evidence type="ECO:0000256" key="2">
    <source>
        <dbReference type="ARBA" id="ARBA00023295"/>
    </source>
</evidence>
<evidence type="ECO:0000256" key="3">
    <source>
        <dbReference type="SAM" id="SignalP"/>
    </source>
</evidence>
<dbReference type="InterPro" id="IPR013780">
    <property type="entry name" value="Glyco_hydro_b"/>
</dbReference>
<dbReference type="InterPro" id="IPR019563">
    <property type="entry name" value="GH97_catalytic"/>
</dbReference>
<evidence type="ECO:0000259" key="5">
    <source>
        <dbReference type="Pfam" id="PF14508"/>
    </source>
</evidence>
<dbReference type="InterPro" id="IPR029486">
    <property type="entry name" value="GH97_N"/>
</dbReference>
<evidence type="ECO:0000313" key="7">
    <source>
        <dbReference type="EMBL" id="MBB5065830.1"/>
    </source>
</evidence>
<dbReference type="Pfam" id="PF10566">
    <property type="entry name" value="Glyco_hydro_97"/>
    <property type="match status" value="1"/>
</dbReference>
<dbReference type="PANTHER" id="PTHR35803">
    <property type="entry name" value="GLUCAN 1,4-ALPHA-GLUCOSIDASE SUSB-RELATED"/>
    <property type="match status" value="1"/>
</dbReference>
<dbReference type="InterPro" id="IPR029483">
    <property type="entry name" value="GH97_C"/>
</dbReference>
<dbReference type="Pfam" id="PF14509">
    <property type="entry name" value="GH97_C"/>
    <property type="match status" value="1"/>
</dbReference>
<keyword evidence="1 7" id="KW-0378">Hydrolase</keyword>
<evidence type="ECO:0000256" key="1">
    <source>
        <dbReference type="ARBA" id="ARBA00022801"/>
    </source>
</evidence>
<dbReference type="InterPro" id="IPR017853">
    <property type="entry name" value="GH"/>
</dbReference>
<dbReference type="InterPro" id="IPR013785">
    <property type="entry name" value="Aldolase_TIM"/>
</dbReference>
<dbReference type="AlphaFoldDB" id="A0A7W7ZTK0"/>
<feature type="chain" id="PRO_5031163386" evidence="3">
    <location>
        <begin position="21"/>
        <end position="666"/>
    </location>
</feature>
<comment type="caution">
    <text evidence="7">The sequence shown here is derived from an EMBL/GenBank/DDBJ whole genome shotgun (WGS) entry which is preliminary data.</text>
</comment>
<feature type="domain" description="Glycosyl-hydrolase 97 N-terminal" evidence="5">
    <location>
        <begin position="29"/>
        <end position="298"/>
    </location>
</feature>
<proteinExistence type="predicted"/>
<dbReference type="InterPro" id="IPR014718">
    <property type="entry name" value="GH-type_carb-bd"/>
</dbReference>
<dbReference type="InterPro" id="IPR052720">
    <property type="entry name" value="Glycosyl_hydrolase_97"/>
</dbReference>